<sequence length="293" mass="30918">MATLSVLYSLIYQFGDSFAYLVLAALGLAVIFGMMGVINLAHGEFIMCGAYVTIISAKHGLPLPLAMLLGALAAAMAGVVIERLVIRHLYDRLFDSVVATWAISLIVQQTMLLVAGPSLEGIGTPFGAFSLGEYSFSTYRAVLPLIALCILFALYLLFFKTNYGVCARATIQNASIAQCLGLRTDRLYTLTFALGAGLAGLTGALYAPTMTAVPTMGSNFIVQAFVSVVVGGANVIAGTTPAAGVLAIIQTALTASYGQLFGQIGLLVTVIVVIRLMPQGLGNLFMRLRREES</sequence>
<feature type="transmembrane region" description="Helical" evidence="9">
    <location>
        <begin position="61"/>
        <end position="81"/>
    </location>
</feature>
<keyword evidence="10" id="KW-0614">Plasmid</keyword>
<keyword evidence="4 9" id="KW-0812">Transmembrane</keyword>
<evidence type="ECO:0000256" key="9">
    <source>
        <dbReference type="SAM" id="Phobius"/>
    </source>
</evidence>
<proteinExistence type="inferred from homology"/>
<feature type="transmembrane region" description="Helical" evidence="9">
    <location>
        <begin position="93"/>
        <end position="116"/>
    </location>
</feature>
<dbReference type="EMBL" id="CP012748">
    <property type="protein sequence ID" value="ALL70808.1"/>
    <property type="molecule type" value="Genomic_DNA"/>
</dbReference>
<evidence type="ECO:0000256" key="8">
    <source>
        <dbReference type="ARBA" id="ARBA00037998"/>
    </source>
</evidence>
<dbReference type="Proteomes" id="UP000019146">
    <property type="component" value="Plasmid unnamed"/>
</dbReference>
<comment type="similarity">
    <text evidence="8">Belongs to the binding-protein-dependent transport system permease family. LivHM subfamily.</text>
</comment>
<evidence type="ECO:0000256" key="3">
    <source>
        <dbReference type="ARBA" id="ARBA00022475"/>
    </source>
</evidence>
<protein>
    <submittedName>
        <fullName evidence="10">Amino acid/amide ABC transporter membrane protein 1, HAAT family</fullName>
    </submittedName>
</protein>
<dbReference type="GO" id="GO:0022857">
    <property type="term" value="F:transmembrane transporter activity"/>
    <property type="evidence" value="ECO:0007669"/>
    <property type="project" value="InterPro"/>
</dbReference>
<dbReference type="GO" id="GO:0005886">
    <property type="term" value="C:plasma membrane"/>
    <property type="evidence" value="ECO:0007669"/>
    <property type="project" value="UniProtKB-SubCell"/>
</dbReference>
<feature type="transmembrane region" description="Helical" evidence="9">
    <location>
        <begin position="260"/>
        <end position="278"/>
    </location>
</feature>
<accession>A0A0P0RPA0</accession>
<organism evidence="10 11">
    <name type="scientific">Paraburkholderia caribensis MBA4</name>
    <dbReference type="NCBI Taxonomy" id="1323664"/>
    <lineage>
        <taxon>Bacteria</taxon>
        <taxon>Pseudomonadati</taxon>
        <taxon>Pseudomonadota</taxon>
        <taxon>Betaproteobacteria</taxon>
        <taxon>Burkholderiales</taxon>
        <taxon>Burkholderiaceae</taxon>
        <taxon>Paraburkholderia</taxon>
    </lineage>
</organism>
<feature type="transmembrane region" description="Helical" evidence="9">
    <location>
        <begin position="187"/>
        <end position="208"/>
    </location>
</feature>
<evidence type="ECO:0000256" key="1">
    <source>
        <dbReference type="ARBA" id="ARBA00004651"/>
    </source>
</evidence>
<evidence type="ECO:0000313" key="10">
    <source>
        <dbReference type="EMBL" id="ALL70808.1"/>
    </source>
</evidence>
<dbReference type="CDD" id="cd06582">
    <property type="entry name" value="TM_PBP1_LivH_like"/>
    <property type="match status" value="1"/>
</dbReference>
<evidence type="ECO:0000256" key="6">
    <source>
        <dbReference type="ARBA" id="ARBA00022989"/>
    </source>
</evidence>
<dbReference type="PANTHER" id="PTHR11795:SF447">
    <property type="entry name" value="ABC TRANSPORTER PERMEASE PROTEIN"/>
    <property type="match status" value="1"/>
</dbReference>
<keyword evidence="6 9" id="KW-1133">Transmembrane helix</keyword>
<name>A0A0P0RPA0_9BURK</name>
<dbReference type="KEGG" id="bcai:K788_0004227"/>
<gene>
    <name evidence="10" type="ORF">K788_0004227</name>
</gene>
<keyword evidence="2" id="KW-0813">Transport</keyword>
<dbReference type="GO" id="GO:0006865">
    <property type="term" value="P:amino acid transport"/>
    <property type="evidence" value="ECO:0007669"/>
    <property type="project" value="UniProtKB-KW"/>
</dbReference>
<dbReference type="InterPro" id="IPR052157">
    <property type="entry name" value="BCAA_transport_permease"/>
</dbReference>
<evidence type="ECO:0000256" key="2">
    <source>
        <dbReference type="ARBA" id="ARBA00022448"/>
    </source>
</evidence>
<reference evidence="10 11" key="1">
    <citation type="journal article" date="2014" name="Genome Announc.">
        <title>Draft Genome Sequence of the Haloacid-Degrading Burkholderia caribensis Strain MBA4.</title>
        <authorList>
            <person name="Pan Y."/>
            <person name="Kong K.F."/>
            <person name="Tsang J.S."/>
        </authorList>
    </citation>
    <scope>NUCLEOTIDE SEQUENCE [LARGE SCALE GENOMIC DNA]</scope>
    <source>
        <strain evidence="10 11">MBA4</strain>
        <plasmid evidence="11">Plasmid</plasmid>
    </source>
</reference>
<dbReference type="Pfam" id="PF02653">
    <property type="entry name" value="BPD_transp_2"/>
    <property type="match status" value="1"/>
</dbReference>
<comment type="subcellular location">
    <subcellularLocation>
        <location evidence="1">Cell membrane</location>
        <topology evidence="1">Multi-pass membrane protein</topology>
    </subcellularLocation>
</comment>
<evidence type="ECO:0000256" key="7">
    <source>
        <dbReference type="ARBA" id="ARBA00023136"/>
    </source>
</evidence>
<keyword evidence="5" id="KW-0029">Amino-acid transport</keyword>
<feature type="transmembrane region" description="Helical" evidence="9">
    <location>
        <begin position="18"/>
        <end position="41"/>
    </location>
</feature>
<dbReference type="RefSeq" id="WP_035993545.1">
    <property type="nucleotide sequence ID" value="NZ_CP012748.1"/>
</dbReference>
<keyword evidence="7 9" id="KW-0472">Membrane</keyword>
<evidence type="ECO:0000256" key="5">
    <source>
        <dbReference type="ARBA" id="ARBA00022970"/>
    </source>
</evidence>
<feature type="transmembrane region" description="Helical" evidence="9">
    <location>
        <begin position="220"/>
        <end position="248"/>
    </location>
</feature>
<geneLocation type="plasmid" evidence="11"/>
<keyword evidence="3" id="KW-1003">Cell membrane</keyword>
<feature type="transmembrane region" description="Helical" evidence="9">
    <location>
        <begin position="136"/>
        <end position="158"/>
    </location>
</feature>
<evidence type="ECO:0000256" key="4">
    <source>
        <dbReference type="ARBA" id="ARBA00022692"/>
    </source>
</evidence>
<dbReference type="PANTHER" id="PTHR11795">
    <property type="entry name" value="BRANCHED-CHAIN AMINO ACID TRANSPORT SYSTEM PERMEASE PROTEIN LIVH"/>
    <property type="match status" value="1"/>
</dbReference>
<evidence type="ECO:0000313" key="11">
    <source>
        <dbReference type="Proteomes" id="UP000019146"/>
    </source>
</evidence>
<dbReference type="InterPro" id="IPR001851">
    <property type="entry name" value="ABC_transp_permease"/>
</dbReference>
<dbReference type="AlphaFoldDB" id="A0A0P0RPA0"/>
<dbReference type="GeneID" id="69974231"/>